<dbReference type="EMBL" id="JAVDWH010000001">
    <property type="protein sequence ID" value="MDR7086862.1"/>
    <property type="molecule type" value="Genomic_DNA"/>
</dbReference>
<dbReference type="PANTHER" id="PTHR39428:SF1">
    <property type="entry name" value="F420H(2)-DEPENDENT QUINONE REDUCTASE RV1261C"/>
    <property type="match status" value="1"/>
</dbReference>
<evidence type="ECO:0000256" key="1">
    <source>
        <dbReference type="ARBA" id="ARBA00008710"/>
    </source>
</evidence>
<evidence type="ECO:0000256" key="2">
    <source>
        <dbReference type="ARBA" id="ARBA00049106"/>
    </source>
</evidence>
<dbReference type="PANTHER" id="PTHR39428">
    <property type="entry name" value="F420H(2)-DEPENDENT QUINONE REDUCTASE RV1261C"/>
    <property type="match status" value="1"/>
</dbReference>
<comment type="catalytic activity">
    <reaction evidence="2">
        <text>oxidized coenzyme F420-(gamma-L-Glu)(n) + a quinol + H(+) = reduced coenzyme F420-(gamma-L-Glu)(n) + a quinone</text>
        <dbReference type="Rhea" id="RHEA:39663"/>
        <dbReference type="Rhea" id="RHEA-COMP:12939"/>
        <dbReference type="Rhea" id="RHEA-COMP:14378"/>
        <dbReference type="ChEBI" id="CHEBI:15378"/>
        <dbReference type="ChEBI" id="CHEBI:24646"/>
        <dbReference type="ChEBI" id="CHEBI:132124"/>
        <dbReference type="ChEBI" id="CHEBI:133980"/>
        <dbReference type="ChEBI" id="CHEBI:139511"/>
    </reaction>
</comment>
<sequence>MVSKSSRVPELDPTAPKGAFKRSIEKLAKRRAVTWYLIHIGGRVDPILMKMSGGRINTTGTNAVVVLKHVGRKTGEERQTPLVYFTHGDDVILIASKGGAPEHPAWLHNLRANPEIELYVGKAGGKYRAREAEGAERDKLWTLATTLNSGYDGYKERASNRQIPVVVCTPI</sequence>
<gene>
    <name evidence="3" type="ORF">J2X11_001701</name>
</gene>
<dbReference type="Pfam" id="PF04075">
    <property type="entry name" value="F420H2_quin_red"/>
    <property type="match status" value="1"/>
</dbReference>
<dbReference type="RefSeq" id="WP_309969510.1">
    <property type="nucleotide sequence ID" value="NZ_JAVDWH010000001.1"/>
</dbReference>
<dbReference type="InterPro" id="IPR012349">
    <property type="entry name" value="Split_barrel_FMN-bd"/>
</dbReference>
<accession>A0ABU1UNV0</accession>
<dbReference type="NCBIfam" id="TIGR00026">
    <property type="entry name" value="hi_GC_TIGR00026"/>
    <property type="match status" value="1"/>
</dbReference>
<dbReference type="Proteomes" id="UP001257739">
    <property type="component" value="Unassembled WGS sequence"/>
</dbReference>
<comment type="caution">
    <text evidence="3">The sequence shown here is derived from an EMBL/GenBank/DDBJ whole genome shotgun (WGS) entry which is preliminary data.</text>
</comment>
<protein>
    <submittedName>
        <fullName evidence="3">Deazaflavin-dependent oxidoreductase (Nitroreductase family)</fullName>
    </submittedName>
</protein>
<comment type="similarity">
    <text evidence="1">Belongs to the F420H(2)-dependent quinone reductase family.</text>
</comment>
<evidence type="ECO:0000313" key="3">
    <source>
        <dbReference type="EMBL" id="MDR7086862.1"/>
    </source>
</evidence>
<dbReference type="Gene3D" id="2.30.110.10">
    <property type="entry name" value="Electron Transport, Fmn-binding Protein, Chain A"/>
    <property type="match status" value="1"/>
</dbReference>
<organism evidence="3 4">
    <name type="scientific">Aeromicrobium panaciterrae</name>
    <dbReference type="NCBI Taxonomy" id="363861"/>
    <lineage>
        <taxon>Bacteria</taxon>
        <taxon>Bacillati</taxon>
        <taxon>Actinomycetota</taxon>
        <taxon>Actinomycetes</taxon>
        <taxon>Propionibacteriales</taxon>
        <taxon>Nocardioidaceae</taxon>
        <taxon>Aeromicrobium</taxon>
    </lineage>
</organism>
<proteinExistence type="inferred from homology"/>
<dbReference type="InterPro" id="IPR004378">
    <property type="entry name" value="F420H2_quin_Rdtase"/>
</dbReference>
<evidence type="ECO:0000313" key="4">
    <source>
        <dbReference type="Proteomes" id="UP001257739"/>
    </source>
</evidence>
<keyword evidence="4" id="KW-1185">Reference proteome</keyword>
<reference evidence="3 4" key="1">
    <citation type="submission" date="2023-07" db="EMBL/GenBank/DDBJ databases">
        <title>Sorghum-associated microbial communities from plants grown in Nebraska, USA.</title>
        <authorList>
            <person name="Schachtman D."/>
        </authorList>
    </citation>
    <scope>NUCLEOTIDE SEQUENCE [LARGE SCALE GENOMIC DNA]</scope>
    <source>
        <strain evidence="3 4">BE248</strain>
    </source>
</reference>
<name>A0ABU1UNV0_9ACTN</name>